<dbReference type="PANTHER" id="PTHR30457">
    <property type="entry name" value="5'-NUCLEOTIDASE SURE"/>
    <property type="match status" value="1"/>
</dbReference>
<reference evidence="10 11" key="1">
    <citation type="submission" date="2019-10" db="EMBL/GenBank/DDBJ databases">
        <title>Georgenia wutianyii sp. nov. and Georgenia yuyongxinii sp. nov. isolated from plateau pika (Ochotona curzoniae) in the Qinghai-Tibet plateau of China.</title>
        <authorList>
            <person name="Tian Z."/>
        </authorList>
    </citation>
    <scope>NUCLEOTIDE SEQUENCE [LARGE SCALE GENOMIC DNA]</scope>
    <source>
        <strain evidence="10 11">JCM 19765</strain>
    </source>
</reference>
<dbReference type="InterPro" id="IPR036523">
    <property type="entry name" value="SurE-like_sf"/>
</dbReference>
<dbReference type="EC" id="3.1.3.5" evidence="3"/>
<evidence type="ECO:0000256" key="8">
    <source>
        <dbReference type="SAM" id="MobiDB-lite"/>
    </source>
</evidence>
<accession>A0A6N7EJY3</accession>
<dbReference type="RefSeq" id="WP_152194548.1">
    <property type="nucleotide sequence ID" value="NZ_VUKD01000002.1"/>
</dbReference>
<evidence type="ECO:0000256" key="3">
    <source>
        <dbReference type="ARBA" id="ARBA00012643"/>
    </source>
</evidence>
<keyword evidence="11" id="KW-1185">Reference proteome</keyword>
<feature type="region of interest" description="Disordered" evidence="8">
    <location>
        <begin position="268"/>
        <end position="301"/>
    </location>
</feature>
<dbReference type="Gene3D" id="3.40.1210.10">
    <property type="entry name" value="Survival protein SurE-like phosphatase/nucleotidase"/>
    <property type="match status" value="1"/>
</dbReference>
<dbReference type="AlphaFoldDB" id="A0A6N7EJY3"/>
<dbReference type="InterPro" id="IPR002828">
    <property type="entry name" value="SurE-like_Pase/nucleotidase"/>
</dbReference>
<evidence type="ECO:0000313" key="10">
    <source>
        <dbReference type="EMBL" id="MPV36865.1"/>
    </source>
</evidence>
<dbReference type="PANTHER" id="PTHR30457:SF12">
    <property type="entry name" value="5'_3'-NUCLEOTIDASE SURE"/>
    <property type="match status" value="1"/>
</dbReference>
<evidence type="ECO:0000256" key="5">
    <source>
        <dbReference type="ARBA" id="ARBA00022723"/>
    </source>
</evidence>
<keyword evidence="6" id="KW-0547">Nucleotide-binding</keyword>
<keyword evidence="7" id="KW-0378">Hydrolase</keyword>
<dbReference type="Pfam" id="PF01975">
    <property type="entry name" value="SurE"/>
    <property type="match status" value="1"/>
</dbReference>
<dbReference type="GO" id="GO:0046872">
    <property type="term" value="F:metal ion binding"/>
    <property type="evidence" value="ECO:0007669"/>
    <property type="project" value="UniProtKB-KW"/>
</dbReference>
<dbReference type="GO" id="GO:0008253">
    <property type="term" value="F:5'-nucleotidase activity"/>
    <property type="evidence" value="ECO:0007669"/>
    <property type="project" value="UniProtKB-EC"/>
</dbReference>
<dbReference type="InterPro" id="IPR030048">
    <property type="entry name" value="SurE"/>
</dbReference>
<organism evidence="10 11">
    <name type="scientific">Georgenia subflava</name>
    <dbReference type="NCBI Taxonomy" id="1622177"/>
    <lineage>
        <taxon>Bacteria</taxon>
        <taxon>Bacillati</taxon>
        <taxon>Actinomycetota</taxon>
        <taxon>Actinomycetes</taxon>
        <taxon>Micrococcales</taxon>
        <taxon>Bogoriellaceae</taxon>
        <taxon>Georgenia</taxon>
    </lineage>
</organism>
<evidence type="ECO:0000256" key="7">
    <source>
        <dbReference type="ARBA" id="ARBA00022801"/>
    </source>
</evidence>
<evidence type="ECO:0000313" key="11">
    <source>
        <dbReference type="Proteomes" id="UP000437709"/>
    </source>
</evidence>
<evidence type="ECO:0000259" key="9">
    <source>
        <dbReference type="Pfam" id="PF01975"/>
    </source>
</evidence>
<proteinExistence type="inferred from homology"/>
<comment type="similarity">
    <text evidence="2">Belongs to the SurE nucleotidase family.</text>
</comment>
<evidence type="ECO:0000256" key="2">
    <source>
        <dbReference type="ARBA" id="ARBA00011062"/>
    </source>
</evidence>
<dbReference type="GO" id="GO:0000166">
    <property type="term" value="F:nucleotide binding"/>
    <property type="evidence" value="ECO:0007669"/>
    <property type="project" value="UniProtKB-KW"/>
</dbReference>
<evidence type="ECO:0000256" key="6">
    <source>
        <dbReference type="ARBA" id="ARBA00022741"/>
    </source>
</evidence>
<comment type="catalytic activity">
    <reaction evidence="1">
        <text>a ribonucleoside 5'-phosphate + H2O = a ribonucleoside + phosphate</text>
        <dbReference type="Rhea" id="RHEA:12484"/>
        <dbReference type="ChEBI" id="CHEBI:15377"/>
        <dbReference type="ChEBI" id="CHEBI:18254"/>
        <dbReference type="ChEBI" id="CHEBI:43474"/>
        <dbReference type="ChEBI" id="CHEBI:58043"/>
        <dbReference type="EC" id="3.1.3.5"/>
    </reaction>
</comment>
<keyword evidence="4" id="KW-0963">Cytoplasm</keyword>
<dbReference type="GO" id="GO:0008254">
    <property type="term" value="F:3'-nucleotidase activity"/>
    <property type="evidence" value="ECO:0007669"/>
    <property type="project" value="TreeGrafter"/>
</dbReference>
<feature type="domain" description="Survival protein SurE-like phosphatase/nucleotidase" evidence="9">
    <location>
        <begin position="3"/>
        <end position="187"/>
    </location>
</feature>
<dbReference type="GO" id="GO:0004309">
    <property type="term" value="F:exopolyphosphatase activity"/>
    <property type="evidence" value="ECO:0007669"/>
    <property type="project" value="TreeGrafter"/>
</dbReference>
<gene>
    <name evidence="10" type="ORF">GB881_07320</name>
</gene>
<comment type="caution">
    <text evidence="10">The sequence shown here is derived from an EMBL/GenBank/DDBJ whole genome shotgun (WGS) entry which is preliminary data.</text>
</comment>
<dbReference type="SUPFAM" id="SSF64167">
    <property type="entry name" value="SurE-like"/>
    <property type="match status" value="1"/>
</dbReference>
<name>A0A6N7EJY3_9MICO</name>
<evidence type="ECO:0000256" key="1">
    <source>
        <dbReference type="ARBA" id="ARBA00000815"/>
    </source>
</evidence>
<protein>
    <recommendedName>
        <fullName evidence="3">5'-nucleotidase</fullName>
        <ecNumber evidence="3">3.1.3.5</ecNumber>
    </recommendedName>
</protein>
<dbReference type="EMBL" id="WHPC01000020">
    <property type="protein sequence ID" value="MPV36865.1"/>
    <property type="molecule type" value="Genomic_DNA"/>
</dbReference>
<keyword evidence="5" id="KW-0479">Metal-binding</keyword>
<dbReference type="Proteomes" id="UP000437709">
    <property type="component" value="Unassembled WGS sequence"/>
</dbReference>
<evidence type="ECO:0000256" key="4">
    <source>
        <dbReference type="ARBA" id="ARBA00022490"/>
    </source>
</evidence>
<sequence>MRVLVTNDDGIASPGLTILAEAALDAGYDVVVAAPHRQYSGASAALTAQEEDGQLVLVDERPPGLPAEVEAYGVKAAPGLIAFVASFGAFGDKPDVVMSGINLGANTGRATLHSGTVGAALSASSHGIRGMAVSIASGDPQHWQTARQVTDHALAWLVDQPLDERVLNVNVPDIAPDRLRGIRPATLASFGAVQARVKELGTGYVQLTYTGVEAEEEPGTDHYLLARGWATVTMLRAPVHDDSGLTMLRVDGADSAAESVAGEEQLVNVSTGTVMSSGADRPSGEIKDDDERSGPDGEAPV</sequence>
<feature type="compositionally biased region" description="Basic and acidic residues" evidence="8">
    <location>
        <begin position="282"/>
        <end position="295"/>
    </location>
</feature>